<sequence>MASSSNRGNARPLKSFLHELYLKHYPEVGDVVHLLNTIGVDCDLPPSHPLLTAQRGLFLARVLQAVQQHKLLEDTIVPKILKKLAYFLELLSYYSPKDEQRDIAEVLDHLKTNRDLGLDDRLWALIRKLRQDRHHASVNVLMPGSDYTAVSLQYYDGISLGMRKVIADVCRSGYASMPSMTATHNLSHQLLMASGPSEEPCAWRGFFNQVLLWTVALCKFRRCIYYNYIQGSIATISQLLHLEIKALCSWIISQDGMRLFQHSRPLLTLWESVAANQEVTDAITLPDCAEYIDLLKHTKHVLENCSAMQYK</sequence>
<evidence type="ECO:0000313" key="9">
    <source>
        <dbReference type="EMBL" id="CEQ34020.1"/>
    </source>
</evidence>
<dbReference type="EMBL" id="LN824142">
    <property type="protein sequence ID" value="CEP79193.1"/>
    <property type="molecule type" value="Genomic_DNA"/>
</dbReference>
<dbReference type="InterPro" id="IPR006878">
    <property type="entry name" value="Herpes_BBRF1"/>
</dbReference>
<evidence type="ECO:0000313" key="12">
    <source>
        <dbReference type="EMBL" id="QBM05150.1"/>
    </source>
</evidence>
<evidence type="ECO:0000313" key="7">
    <source>
        <dbReference type="EMBL" id="CEP79193.1"/>
    </source>
</evidence>
<name>A0A075FFW5_EBVG</name>
<reference evidence="3" key="5">
    <citation type="submission" date="2015-02" db="EMBL/GenBank/DDBJ databases">
        <authorList>
            <person name="Torres C."/>
        </authorList>
    </citation>
    <scope>NUCLEOTIDE SEQUENCE</scope>
    <source>
        <strain evidence="3">GC1</strain>
    </source>
</reference>
<organismHost>
    <name type="scientific">Homo sapiens</name>
    <name type="common">Human</name>
    <dbReference type="NCBI Taxonomy" id="9606"/>
</organismHost>
<protein>
    <submittedName>
        <fullName evidence="2 6">BRRF1</fullName>
    </submittedName>
    <submittedName>
        <fullName evidence="3">Putative BRRF1 protein</fullName>
    </submittedName>
</protein>
<dbReference type="EMBL" id="KT273946">
    <property type="protein sequence ID" value="ALV83039.1"/>
    <property type="molecule type" value="Genomic_DNA"/>
</dbReference>
<dbReference type="EMBL" id="KP735248">
    <property type="protein sequence ID" value="AKE13283.1"/>
    <property type="molecule type" value="Genomic_DNA"/>
</dbReference>
<dbReference type="EMBL" id="MH144213">
    <property type="protein sequence ID" value="QBM04984.1"/>
    <property type="molecule type" value="Genomic_DNA"/>
</dbReference>
<dbReference type="Proteomes" id="UP000164480">
    <property type="component" value="Segment"/>
</dbReference>
<dbReference type="EMBL" id="MH144223">
    <property type="protein sequence ID" value="QBM05794.1"/>
    <property type="molecule type" value="Genomic_DNA"/>
</dbReference>
<evidence type="ECO:0000313" key="6">
    <source>
        <dbReference type="EMBL" id="ATO60464.1"/>
    </source>
</evidence>
<evidence type="ECO:0000313" key="2">
    <source>
        <dbReference type="EMBL" id="AIE88839.1"/>
    </source>
</evidence>
<evidence type="ECO:0000313" key="13">
    <source>
        <dbReference type="EMBL" id="QBM05314.1"/>
    </source>
</evidence>
<dbReference type="Proteomes" id="UP000276810">
    <property type="component" value="Genome"/>
</dbReference>
<dbReference type="EMBL" id="MH144222">
    <property type="protein sequence ID" value="QBM05716.1"/>
    <property type="molecule type" value="Genomic_DNA"/>
</dbReference>
<evidence type="ECO:0000313" key="14">
    <source>
        <dbReference type="EMBL" id="QBM05639.1"/>
    </source>
</evidence>
<dbReference type="EMBL" id="KF992569">
    <property type="protein sequence ID" value="AIE88839.1"/>
    <property type="molecule type" value="Genomic_DNA"/>
</dbReference>
<evidence type="ECO:0000313" key="15">
    <source>
        <dbReference type="EMBL" id="QBM05716.1"/>
    </source>
</evidence>
<dbReference type="EMBL" id="KF992568">
    <property type="protein sequence ID" value="AIE88762.1"/>
    <property type="molecule type" value="Genomic_DNA"/>
</dbReference>
<evidence type="ECO:0000313" key="16">
    <source>
        <dbReference type="EMBL" id="QBM05794.1"/>
    </source>
</evidence>
<dbReference type="EMBL" id="KT273948">
    <property type="protein sequence ID" value="ALV83175.1"/>
    <property type="molecule type" value="Genomic_DNA"/>
</dbReference>
<reference evidence="7" key="4">
    <citation type="submission" date="2015-02" db="EMBL/GenBank/DDBJ databases">
        <authorList>
            <person name="Grayson E Nicholas"/>
        </authorList>
    </citation>
    <scope>NUCLEOTIDE SEQUENCE</scope>
    <source>
        <strain evidence="8">HKN19</strain>
    </source>
</reference>
<dbReference type="EMBL" id="LN827547">
    <property type="protein sequence ID" value="CEQ34020.1"/>
    <property type="molecule type" value="Genomic_DNA"/>
</dbReference>
<dbReference type="EMBL" id="MH144217">
    <property type="protein sequence ID" value="QBM05314.1"/>
    <property type="molecule type" value="Genomic_DNA"/>
</dbReference>
<dbReference type="EMBL" id="LN824224">
    <property type="protein sequence ID" value="CEQ32935.1"/>
    <property type="molecule type" value="Genomic_DNA"/>
</dbReference>
<evidence type="ECO:0000313" key="3">
    <source>
        <dbReference type="EMBL" id="AKE13283.1"/>
    </source>
</evidence>
<accession>A0A075FFW5</accession>
<reference evidence="2" key="1">
    <citation type="journal article" date="2014" name="J. Virol.">
        <title>Genomic diversity of epstein-barr virus genomes isolated from primary nasopharyngeal carcinoma biopsy samples.</title>
        <authorList>
            <person name="Kwok H."/>
            <person name="Wu C.W."/>
            <person name="Palser A.L."/>
            <person name="Kellam P."/>
            <person name="Sham P.C."/>
            <person name="Kwong D.L."/>
            <person name="Chiang A.K."/>
        </authorList>
    </citation>
    <scope>NUCLEOTIDE SEQUENCE</scope>
    <source>
        <strain evidence="1">HKNPC6</strain>
        <strain evidence="2">HKNPC7</strain>
    </source>
</reference>
<dbReference type="EMBL" id="MH144221">
    <property type="protein sequence ID" value="QBM05639.1"/>
    <property type="molecule type" value="Genomic_DNA"/>
</dbReference>
<reference evidence="10" key="9">
    <citation type="submission" date="2018-03" db="EMBL/GenBank/DDBJ databases">
        <authorList>
            <person name="Bei J.-X."/>
            <person name="Han B.-W."/>
        </authorList>
    </citation>
    <scope>NUCLEOTIDE SEQUENCE</scope>
    <source>
        <strain evidence="10">NKTCL-SG02</strain>
        <strain evidence="11">NKTCL-SG03</strain>
        <strain evidence="12">NKTCL-SG04</strain>
        <strain evidence="13">NKTCL-SG06</strain>
        <strain evidence="14">NKTCL-SG10</strain>
        <strain evidence="15">NKTCL-SG11</strain>
        <strain evidence="16">NKTCL-SG12</strain>
    </source>
</reference>
<dbReference type="EMBL" id="MH144215">
    <property type="protein sequence ID" value="QBM05150.1"/>
    <property type="molecule type" value="Genomic_DNA"/>
</dbReference>
<reference evidence="4" key="6">
    <citation type="journal article" date="2016" name="Oncotarget">
        <title>Genome-wide analysis of Epstein-Barr virus (EBV) isolated from EBV-associated gastric carcinoma (EBVaGC).</title>
        <authorList>
            <person name="Liu Y."/>
            <person name="Yang W."/>
            <person name="Pan Y."/>
            <person name="Ji J."/>
            <person name="Lu Z."/>
            <person name="Ke Y."/>
        </authorList>
    </citation>
    <scope>NUCLEOTIDE SEQUENCE</scope>
    <source>
        <strain evidence="4">EBVaGC6</strain>
        <strain evidence="5">EBVaGC8</strain>
    </source>
</reference>
<evidence type="ECO:0000313" key="10">
    <source>
        <dbReference type="EMBL" id="QBM04984.1"/>
    </source>
</evidence>
<reference evidence="10" key="8">
    <citation type="journal article" date="2018" name="Leukemia">
        <title>Genomic and transcriptomic landscapes of Epstein-Barr virus in extranodal natural killer T-cell lymphoma.</title>
        <authorList>
            <person name="Peng R.J."/>
            <person name="Han B.W."/>
            <person name="Cai Q.Q."/>
            <person name="Zuo X.Y."/>
            <person name="Xia T."/>
            <person name="Chen J.R."/>
            <person name="Feng L.N."/>
            <person name="Lim J.Q."/>
            <person name="Chen S.W."/>
            <person name="Zeng M.S."/>
            <person name="Guo Y.M."/>
            <person name="Li B."/>
            <person name="Xia X.J."/>
            <person name="Xia Y."/>
            <person name="Laurensia Y."/>
            <person name="Chia B.K."/>
            <person name="Huang H.Q."/>
            <person name="Young K.H."/>
            <person name="Lim S.T."/>
            <person name="Ong C.K."/>
            <person name="Zeng Y.X."/>
            <person name="Bei J.X."/>
        </authorList>
    </citation>
    <scope>NUCLEOTIDE SEQUENCE</scope>
    <source>
        <strain evidence="10">NKTCL-SG02</strain>
        <strain evidence="11">NKTCL-SG03</strain>
        <strain evidence="12">NKTCL-SG04</strain>
        <strain evidence="13">NKTCL-SG06</strain>
        <strain evidence="14">NKTCL-SG10</strain>
        <strain evidence="15">NKTCL-SG11</strain>
        <strain evidence="16">NKTCL-SG12</strain>
    </source>
</reference>
<evidence type="ECO:0000313" key="4">
    <source>
        <dbReference type="EMBL" id="ALV83039.1"/>
    </source>
</evidence>
<reference evidence="3 17" key="2">
    <citation type="journal article" date="2015" name="Virus Genes">
        <title>The full-length DNA sequence of Epstein Barr virus from a human gastric carcinoma cell line, SNU-719.</title>
        <authorList>
            <person name="Song K.A."/>
            <person name="Yang S.D."/>
            <person name="Hwang J."/>
            <person name="Kim J.I."/>
            <person name="Kang M.S."/>
        </authorList>
    </citation>
    <scope>NUCLEOTIDE SEQUENCE [LARGE SCALE GENOMIC DNA]</scope>
    <source>
        <strain evidence="3">GC1</strain>
    </source>
</reference>
<evidence type="ECO:0000313" key="17">
    <source>
        <dbReference type="Proteomes" id="UP000164480"/>
    </source>
</evidence>
<reference evidence="6" key="7">
    <citation type="journal article" date="2017" name="J. Virol.">
        <title>Analysis of Epstein-Barr Virus Genomes and Expression Profiles in Gastric Adenocarcinoma.</title>
        <authorList>
            <person name="Borozan I."/>
            <person name="Zapatka M."/>
            <person name="Frappier L."/>
            <person name="Ferretti V."/>
        </authorList>
    </citation>
    <scope>NUCLEOTIDE SEQUENCE</scope>
    <source>
        <strain evidence="6">EBVaGC8-1</strain>
    </source>
</reference>
<dbReference type="Pfam" id="PF04793">
    <property type="entry name" value="Herpes_BBRF1"/>
    <property type="match status" value="1"/>
</dbReference>
<reference evidence="9" key="3">
    <citation type="submission" date="2015-02" db="EMBL/GenBank/DDBJ databases">
        <authorList>
            <person name="Grayson N.E."/>
        </authorList>
    </citation>
    <scope>NUCLEOTIDE SEQUENCE</scope>
    <source>
        <strain evidence="9">HKN15</strain>
    </source>
</reference>
<organism evidence="2">
    <name type="scientific">Epstein-Barr virus (strain GD1)</name>
    <name type="common">HHV-4</name>
    <name type="synonym">Human gammaherpesvirus 4</name>
    <dbReference type="NCBI Taxonomy" id="10376"/>
    <lineage>
        <taxon>Viruses</taxon>
        <taxon>Duplodnaviria</taxon>
        <taxon>Heunggongvirae</taxon>
        <taxon>Peploviricota</taxon>
        <taxon>Herviviricetes</taxon>
        <taxon>Herpesvirales</taxon>
        <taxon>Orthoherpesviridae</taxon>
        <taxon>Gammaherpesvirinae</taxon>
        <taxon>Lymphocryptovirus</taxon>
        <taxon>Lymphocryptovirus humangamma4</taxon>
    </lineage>
</organism>
<proteinExistence type="predicted"/>
<dbReference type="Proteomes" id="UP000185900">
    <property type="component" value="Segment"/>
</dbReference>
<evidence type="ECO:0000313" key="1">
    <source>
        <dbReference type="EMBL" id="AIE88762.1"/>
    </source>
</evidence>
<dbReference type="EMBL" id="MH144214">
    <property type="protein sequence ID" value="QBM05067.1"/>
    <property type="molecule type" value="Genomic_DNA"/>
</dbReference>
<gene>
    <name evidence="2" type="primary">BRRF1</name>
    <name evidence="3" type="ORF">HHV4_BRRF1</name>
</gene>
<evidence type="ECO:0000313" key="8">
    <source>
        <dbReference type="EMBL" id="CEQ32935.1"/>
    </source>
</evidence>
<dbReference type="Proteomes" id="UP000273027">
    <property type="component" value="Segment"/>
</dbReference>
<dbReference type="EMBL" id="MG021313">
    <property type="protein sequence ID" value="ATO60464.1"/>
    <property type="molecule type" value="Genomic_DNA"/>
</dbReference>
<evidence type="ECO:0000313" key="11">
    <source>
        <dbReference type="EMBL" id="QBM05067.1"/>
    </source>
</evidence>
<evidence type="ECO:0000313" key="5">
    <source>
        <dbReference type="EMBL" id="ALV83175.1"/>
    </source>
</evidence>